<organism evidence="1 2">
    <name type="scientific">Salinimonas marina</name>
    <dbReference type="NCBI Taxonomy" id="2785918"/>
    <lineage>
        <taxon>Bacteria</taxon>
        <taxon>Pseudomonadati</taxon>
        <taxon>Pseudomonadota</taxon>
        <taxon>Gammaproteobacteria</taxon>
        <taxon>Alteromonadales</taxon>
        <taxon>Alteromonadaceae</taxon>
        <taxon>Alteromonas/Salinimonas group</taxon>
        <taxon>Salinimonas</taxon>
    </lineage>
</organism>
<reference evidence="1 2" key="1">
    <citation type="submission" date="2020-11" db="EMBL/GenBank/DDBJ databases">
        <title>Complete genome sequence for Salinimonas sp. strain G2-b.</title>
        <authorList>
            <person name="Park S.-J."/>
        </authorList>
    </citation>
    <scope>NUCLEOTIDE SEQUENCE [LARGE SCALE GENOMIC DNA]</scope>
    <source>
        <strain evidence="1 2">G2-b</strain>
    </source>
</reference>
<dbReference type="InterPro" id="IPR006059">
    <property type="entry name" value="SBP"/>
</dbReference>
<keyword evidence="2" id="KW-1185">Reference proteome</keyword>
<dbReference type="PANTHER" id="PTHR42779:SF1">
    <property type="entry name" value="PROTEIN YNJB"/>
    <property type="match status" value="1"/>
</dbReference>
<dbReference type="AlphaFoldDB" id="A0A7S9HEF4"/>
<dbReference type="KEGG" id="smaa:IT774_09615"/>
<dbReference type="SUPFAM" id="SSF53850">
    <property type="entry name" value="Periplasmic binding protein-like II"/>
    <property type="match status" value="1"/>
</dbReference>
<evidence type="ECO:0000313" key="2">
    <source>
        <dbReference type="Proteomes" id="UP000595095"/>
    </source>
</evidence>
<dbReference type="PIRSF" id="PIRSF029172">
    <property type="entry name" value="UCP029172_ABC_sbc_YnjB"/>
    <property type="match status" value="1"/>
</dbReference>
<accession>A0A7S9HEF4</accession>
<dbReference type="EMBL" id="CP064795">
    <property type="protein sequence ID" value="QPG07190.1"/>
    <property type="molecule type" value="Genomic_DNA"/>
</dbReference>
<dbReference type="NCBIfam" id="NF008633">
    <property type="entry name" value="PRK11622.1"/>
    <property type="match status" value="1"/>
</dbReference>
<dbReference type="Proteomes" id="UP000595095">
    <property type="component" value="Chromosome"/>
</dbReference>
<sequence length="379" mass="41970">MFIGAGWAGKAAATTVQFFGWGGSPQVNQYLQWVSEQTQARYDIKVNHVKLADTSDAVTRVLGEKAAGNSSRGSIDLLWINGENFAAMKQHNLLLSDWAEQLPNFALTRPDENPSMRMDFGIATDGQEAPWGKAALVFYFNQRLVSEPPASLAELLEFARQNPGRFTYPLPDDFLGISFLKYAALSLNAANRQLLYAPVTDPALATITGPLFTYLDKLHPLLWQQGEFFVRQASMLQQLFSDNEILLAFSFTAAEIPAAVSRFDLPQATRTYAMHDGSLSNVHFVAIPFNSARTDAAKTVANFLLSPEAQAYKQRVSVWGDETVLSMEALSKEQQQQFQTQSHPAALAPGAYQQLLAEPHASWAPALRDAWYARYGARL</sequence>
<proteinExistence type="predicted"/>
<protein>
    <submittedName>
        <fullName evidence="1">ABC transporter substrate-binding protein</fullName>
    </submittedName>
</protein>
<gene>
    <name evidence="1" type="ORF">IT774_09615</name>
</gene>
<dbReference type="InterPro" id="IPR027020">
    <property type="entry name" value="YnjB"/>
</dbReference>
<dbReference type="Pfam" id="PF13416">
    <property type="entry name" value="SBP_bac_8"/>
    <property type="match status" value="1"/>
</dbReference>
<evidence type="ECO:0000313" key="1">
    <source>
        <dbReference type="EMBL" id="QPG07190.1"/>
    </source>
</evidence>
<dbReference type="PANTHER" id="PTHR42779">
    <property type="entry name" value="PROTEIN YNJB"/>
    <property type="match status" value="1"/>
</dbReference>
<name>A0A7S9HEF4_9ALTE</name>
<dbReference type="Gene3D" id="3.40.190.10">
    <property type="entry name" value="Periplasmic binding protein-like II"/>
    <property type="match status" value="2"/>
</dbReference>